<organism evidence="5 6">
    <name type="scientific">Candidatus Danuiimicrobium aquiferis</name>
    <dbReference type="NCBI Taxonomy" id="1801832"/>
    <lineage>
        <taxon>Bacteria</taxon>
        <taxon>Pseudomonadati</taxon>
        <taxon>Candidatus Omnitrophota</taxon>
        <taxon>Candidatus Danuiimicrobium</taxon>
    </lineage>
</organism>
<feature type="signal peptide" evidence="3">
    <location>
        <begin position="1"/>
        <end position="22"/>
    </location>
</feature>
<comment type="caution">
    <text evidence="5">The sequence shown here is derived from an EMBL/GenBank/DDBJ whole genome shotgun (WGS) entry which is preliminary data.</text>
</comment>
<gene>
    <name evidence="5" type="ORF">A3G33_07870</name>
</gene>
<evidence type="ECO:0000256" key="2">
    <source>
        <dbReference type="ARBA" id="ARBA00023136"/>
    </source>
</evidence>
<dbReference type="CDD" id="cd03401">
    <property type="entry name" value="SPFH_prohibitin"/>
    <property type="match status" value="1"/>
</dbReference>
<name>A0A1G1L3S2_9BACT</name>
<sequence>MKKLMVAICCLSCLFLTGCAQIEDGQVGVKITFGRISDKVLKGGWHVYNPLVTTVEIWNVKTQELKEMANVPSSEGLISQLDISILYNVPAEKAGLVRRMIGADYVSVVLEPYVREAIRNVASGYAVKSLYSEDGRKEIGQKMNDFLKSKLSEKGIIIQDVLLRDVKLPPTFSLSIEAKLKAEQEALQKEFELQKAKKDAEIEVARAEGVAQSNKIIAGSIDETYLKYLWIQGLKSNEKEVIYVPTEANIPIMEASRFKTKEKARV</sequence>
<feature type="chain" id="PRO_5009576681" description="Band 7 domain-containing protein" evidence="3">
    <location>
        <begin position="23"/>
        <end position="266"/>
    </location>
</feature>
<dbReference type="EMBL" id="MHFR01000004">
    <property type="protein sequence ID" value="OGW99519.1"/>
    <property type="molecule type" value="Genomic_DNA"/>
</dbReference>
<keyword evidence="3" id="KW-0732">Signal</keyword>
<dbReference type="PROSITE" id="PS51257">
    <property type="entry name" value="PROKAR_LIPOPROTEIN"/>
    <property type="match status" value="1"/>
</dbReference>
<dbReference type="PANTHER" id="PTHR23222:SF1">
    <property type="entry name" value="PROHIBITIN-2"/>
    <property type="match status" value="1"/>
</dbReference>
<dbReference type="AlphaFoldDB" id="A0A1G1L3S2"/>
<dbReference type="Proteomes" id="UP000178187">
    <property type="component" value="Unassembled WGS sequence"/>
</dbReference>
<dbReference type="Pfam" id="PF01145">
    <property type="entry name" value="Band_7"/>
    <property type="match status" value="1"/>
</dbReference>
<dbReference type="InterPro" id="IPR000163">
    <property type="entry name" value="Prohibitin"/>
</dbReference>
<dbReference type="PANTHER" id="PTHR23222">
    <property type="entry name" value="PROHIBITIN"/>
    <property type="match status" value="1"/>
</dbReference>
<evidence type="ECO:0000256" key="3">
    <source>
        <dbReference type="SAM" id="SignalP"/>
    </source>
</evidence>
<evidence type="ECO:0000259" key="4">
    <source>
        <dbReference type="SMART" id="SM00244"/>
    </source>
</evidence>
<evidence type="ECO:0000256" key="1">
    <source>
        <dbReference type="ARBA" id="ARBA00004167"/>
    </source>
</evidence>
<dbReference type="PRINTS" id="PR00679">
    <property type="entry name" value="PROHIBITIN"/>
</dbReference>
<keyword evidence="2" id="KW-0472">Membrane</keyword>
<dbReference type="SUPFAM" id="SSF117892">
    <property type="entry name" value="Band 7/SPFH domain"/>
    <property type="match status" value="1"/>
</dbReference>
<dbReference type="InterPro" id="IPR036013">
    <property type="entry name" value="Band_7/SPFH_dom_sf"/>
</dbReference>
<evidence type="ECO:0000313" key="6">
    <source>
        <dbReference type="Proteomes" id="UP000178187"/>
    </source>
</evidence>
<protein>
    <recommendedName>
        <fullName evidence="4">Band 7 domain-containing protein</fullName>
    </recommendedName>
</protein>
<proteinExistence type="predicted"/>
<reference evidence="5 6" key="1">
    <citation type="journal article" date="2016" name="Nat. Commun.">
        <title>Thousands of microbial genomes shed light on interconnected biogeochemical processes in an aquifer system.</title>
        <authorList>
            <person name="Anantharaman K."/>
            <person name="Brown C.T."/>
            <person name="Hug L.A."/>
            <person name="Sharon I."/>
            <person name="Castelle C.J."/>
            <person name="Probst A.J."/>
            <person name="Thomas B.C."/>
            <person name="Singh A."/>
            <person name="Wilkins M.J."/>
            <person name="Karaoz U."/>
            <person name="Brodie E.L."/>
            <person name="Williams K.H."/>
            <person name="Hubbard S.S."/>
            <person name="Banfield J.F."/>
        </authorList>
    </citation>
    <scope>NUCLEOTIDE SEQUENCE [LARGE SCALE GENOMIC DNA]</scope>
</reference>
<accession>A0A1G1L3S2</accession>
<evidence type="ECO:0000313" key="5">
    <source>
        <dbReference type="EMBL" id="OGW99519.1"/>
    </source>
</evidence>
<dbReference type="SMART" id="SM00244">
    <property type="entry name" value="PHB"/>
    <property type="match status" value="1"/>
</dbReference>
<dbReference type="GO" id="GO:0016020">
    <property type="term" value="C:membrane"/>
    <property type="evidence" value="ECO:0007669"/>
    <property type="project" value="UniProtKB-SubCell"/>
</dbReference>
<dbReference type="GO" id="GO:0007005">
    <property type="term" value="P:mitochondrion organization"/>
    <property type="evidence" value="ECO:0007669"/>
    <property type="project" value="TreeGrafter"/>
</dbReference>
<feature type="domain" description="Band 7" evidence="4">
    <location>
        <begin position="17"/>
        <end position="180"/>
    </location>
</feature>
<comment type="subcellular location">
    <subcellularLocation>
        <location evidence="1">Membrane</location>
        <topology evidence="1">Single-pass membrane protein</topology>
    </subcellularLocation>
</comment>
<dbReference type="InterPro" id="IPR001107">
    <property type="entry name" value="Band_7"/>
</dbReference>
<dbReference type="Gene3D" id="3.30.479.30">
    <property type="entry name" value="Band 7 domain"/>
    <property type="match status" value="1"/>
</dbReference>